<dbReference type="EMBL" id="KV784365">
    <property type="protein sequence ID" value="OEU12436.1"/>
    <property type="molecule type" value="Genomic_DNA"/>
</dbReference>
<dbReference type="InterPro" id="IPR039793">
    <property type="entry name" value="UROS/Hem4"/>
</dbReference>
<keyword evidence="11" id="KW-1185">Reference proteome</keyword>
<sequence length="317" mass="34724">MNTLVQSRYTCLWALNLILLIFLSSSFFHGNITIEAFVPHDSLSSPSIRSATTAISMGGRDINHIVVTLTREDGKNEKLREKIEEDSELMNQVDLLEMPCIEHADGCDYESLAPTLLSQRWDYIAITSPEAAKVLASAWDGVRNDPLPVVAVGKATEARLRDSDIPVTFVPSKATAKTLAAELELVSGKSSTNVLYPASAKAKTTLQDGLTERGFTVTRLNTYDTITATWGDDEKKSSDKVQVACFASPSSVKGWLKNTENNTRVLAACIGETSATACKELGWEENQIFFPENPGLDGWVEAIHKAIEVSKKESYSM</sequence>
<evidence type="ECO:0000256" key="3">
    <source>
        <dbReference type="ARBA" id="ARBA00013109"/>
    </source>
</evidence>
<dbReference type="SUPFAM" id="SSF69618">
    <property type="entry name" value="HemD-like"/>
    <property type="match status" value="1"/>
</dbReference>
<evidence type="ECO:0000256" key="7">
    <source>
        <dbReference type="RuleBase" id="RU366031"/>
    </source>
</evidence>
<evidence type="ECO:0000313" key="10">
    <source>
        <dbReference type="EMBL" id="OEU12436.1"/>
    </source>
</evidence>
<comment type="similarity">
    <text evidence="2 7">Belongs to the uroporphyrinogen-III synthase family.</text>
</comment>
<evidence type="ECO:0000259" key="9">
    <source>
        <dbReference type="Pfam" id="PF02602"/>
    </source>
</evidence>
<evidence type="ECO:0000256" key="5">
    <source>
        <dbReference type="ARBA" id="ARBA00023244"/>
    </source>
</evidence>
<dbReference type="InterPro" id="IPR003754">
    <property type="entry name" value="4pyrrol_synth_uPrphyn_synth"/>
</dbReference>
<keyword evidence="8" id="KW-0812">Transmembrane</keyword>
<protein>
    <recommendedName>
        <fullName evidence="3 7">Uroporphyrinogen-III synthase</fullName>
        <ecNumber evidence="3 7">4.2.1.75</ecNumber>
    </recommendedName>
</protein>
<feature type="domain" description="Tetrapyrrole biosynthesis uroporphyrinogen III synthase" evidence="9">
    <location>
        <begin position="94"/>
        <end position="300"/>
    </location>
</feature>
<dbReference type="PANTHER" id="PTHR38042">
    <property type="entry name" value="UROPORPHYRINOGEN-III SYNTHASE, CHLOROPLASTIC"/>
    <property type="match status" value="1"/>
</dbReference>
<organism evidence="10 11">
    <name type="scientific">Fragilariopsis cylindrus CCMP1102</name>
    <dbReference type="NCBI Taxonomy" id="635003"/>
    <lineage>
        <taxon>Eukaryota</taxon>
        <taxon>Sar</taxon>
        <taxon>Stramenopiles</taxon>
        <taxon>Ochrophyta</taxon>
        <taxon>Bacillariophyta</taxon>
        <taxon>Bacillariophyceae</taxon>
        <taxon>Bacillariophycidae</taxon>
        <taxon>Bacillariales</taxon>
        <taxon>Bacillariaceae</taxon>
        <taxon>Fragilariopsis</taxon>
    </lineage>
</organism>
<evidence type="ECO:0000256" key="1">
    <source>
        <dbReference type="ARBA" id="ARBA00004772"/>
    </source>
</evidence>
<name>A0A1E7F2S1_9STRA</name>
<dbReference type="Proteomes" id="UP000095751">
    <property type="component" value="Unassembled WGS sequence"/>
</dbReference>
<dbReference type="EC" id="4.2.1.75" evidence="3 7"/>
<keyword evidence="8" id="KW-1133">Transmembrane helix</keyword>
<keyword evidence="8" id="KW-0472">Membrane</keyword>
<dbReference type="InParanoid" id="A0A1E7F2S1"/>
<dbReference type="GO" id="GO:0006780">
    <property type="term" value="P:uroporphyrinogen III biosynthetic process"/>
    <property type="evidence" value="ECO:0007669"/>
    <property type="project" value="UniProtKB-UniRule"/>
</dbReference>
<dbReference type="GO" id="GO:0004852">
    <property type="term" value="F:uroporphyrinogen-III synthase activity"/>
    <property type="evidence" value="ECO:0007669"/>
    <property type="project" value="UniProtKB-UniRule"/>
</dbReference>
<comment type="catalytic activity">
    <reaction evidence="6 7">
        <text>hydroxymethylbilane = uroporphyrinogen III + H2O</text>
        <dbReference type="Rhea" id="RHEA:18965"/>
        <dbReference type="ChEBI" id="CHEBI:15377"/>
        <dbReference type="ChEBI" id="CHEBI:57308"/>
        <dbReference type="ChEBI" id="CHEBI:57845"/>
        <dbReference type="EC" id="4.2.1.75"/>
    </reaction>
</comment>
<gene>
    <name evidence="10" type="primary">UROS</name>
    <name evidence="10" type="ORF">FRACYDRAFT_244684</name>
</gene>
<comment type="function">
    <text evidence="7">Catalyzes cyclization of the linear tetrapyrrole, hydroxymethylbilane, to the macrocyclic uroporphyrinogen III.</text>
</comment>
<comment type="pathway">
    <text evidence="1 7">Porphyrin-containing compound metabolism; protoporphyrin-IX biosynthesis; coproporphyrinogen-III from 5-aminolevulinate: step 3/4.</text>
</comment>
<dbReference type="Gene3D" id="3.40.50.10090">
    <property type="match status" value="2"/>
</dbReference>
<evidence type="ECO:0000256" key="6">
    <source>
        <dbReference type="ARBA" id="ARBA00048617"/>
    </source>
</evidence>
<feature type="transmembrane region" description="Helical" evidence="8">
    <location>
        <begin position="12"/>
        <end position="30"/>
    </location>
</feature>
<dbReference type="OrthoDB" id="443551at2759"/>
<dbReference type="PANTHER" id="PTHR38042:SF1">
    <property type="entry name" value="UROPORPHYRINOGEN-III SYNTHASE, CHLOROPLASTIC"/>
    <property type="match status" value="1"/>
</dbReference>
<dbReference type="Pfam" id="PF02602">
    <property type="entry name" value="HEM4"/>
    <property type="match status" value="1"/>
</dbReference>
<dbReference type="CDD" id="cd06578">
    <property type="entry name" value="HemD"/>
    <property type="match status" value="1"/>
</dbReference>
<dbReference type="UniPathway" id="UPA00251">
    <property type="reaction ID" value="UER00320"/>
</dbReference>
<dbReference type="AlphaFoldDB" id="A0A1E7F2S1"/>
<keyword evidence="4 7" id="KW-0456">Lyase</keyword>
<keyword evidence="5 7" id="KW-0627">Porphyrin biosynthesis</keyword>
<evidence type="ECO:0000256" key="4">
    <source>
        <dbReference type="ARBA" id="ARBA00023239"/>
    </source>
</evidence>
<evidence type="ECO:0000256" key="8">
    <source>
        <dbReference type="SAM" id="Phobius"/>
    </source>
</evidence>
<proteinExistence type="inferred from homology"/>
<evidence type="ECO:0000256" key="2">
    <source>
        <dbReference type="ARBA" id="ARBA00008133"/>
    </source>
</evidence>
<dbReference type="KEGG" id="fcy:FRACYDRAFT_244684"/>
<dbReference type="InterPro" id="IPR036108">
    <property type="entry name" value="4pyrrol_syn_uPrphyn_synt_sf"/>
</dbReference>
<dbReference type="GO" id="GO:0006782">
    <property type="term" value="P:protoporphyrinogen IX biosynthetic process"/>
    <property type="evidence" value="ECO:0007669"/>
    <property type="project" value="UniProtKB-UniRule"/>
</dbReference>
<evidence type="ECO:0000313" key="11">
    <source>
        <dbReference type="Proteomes" id="UP000095751"/>
    </source>
</evidence>
<accession>A0A1E7F2S1</accession>
<reference evidence="10 11" key="1">
    <citation type="submission" date="2016-09" db="EMBL/GenBank/DDBJ databases">
        <title>Extensive genetic diversity and differential bi-allelic expression allows diatom success in the polar Southern Ocean.</title>
        <authorList>
            <consortium name="DOE Joint Genome Institute"/>
            <person name="Mock T."/>
            <person name="Otillar R.P."/>
            <person name="Strauss J."/>
            <person name="Dupont C."/>
            <person name="Frickenhaus S."/>
            <person name="Maumus F."/>
            <person name="Mcmullan M."/>
            <person name="Sanges R."/>
            <person name="Schmutz J."/>
            <person name="Toseland A."/>
            <person name="Valas R."/>
            <person name="Veluchamy A."/>
            <person name="Ward B.J."/>
            <person name="Allen A."/>
            <person name="Barry K."/>
            <person name="Falciatore A."/>
            <person name="Ferrante M."/>
            <person name="Fortunato A.E."/>
            <person name="Gloeckner G."/>
            <person name="Gruber A."/>
            <person name="Hipkin R."/>
            <person name="Janech M."/>
            <person name="Kroth P."/>
            <person name="Leese F."/>
            <person name="Lindquist E."/>
            <person name="Lyon B.R."/>
            <person name="Martin J."/>
            <person name="Mayer C."/>
            <person name="Parker M."/>
            <person name="Quesneville H."/>
            <person name="Raymond J."/>
            <person name="Uhlig C."/>
            <person name="Valentin K.U."/>
            <person name="Worden A.Z."/>
            <person name="Armbrust E.V."/>
            <person name="Bowler C."/>
            <person name="Green B."/>
            <person name="Moulton V."/>
            <person name="Van Oosterhout C."/>
            <person name="Grigoriev I."/>
        </authorList>
    </citation>
    <scope>NUCLEOTIDE SEQUENCE [LARGE SCALE GENOMIC DNA]</scope>
    <source>
        <strain evidence="10 11">CCMP1102</strain>
    </source>
</reference>